<feature type="DNA-binding region" description="H-T-H motif" evidence="2">
    <location>
        <begin position="33"/>
        <end position="52"/>
    </location>
</feature>
<evidence type="ECO:0000256" key="1">
    <source>
        <dbReference type="ARBA" id="ARBA00023125"/>
    </source>
</evidence>
<dbReference type="PROSITE" id="PS50977">
    <property type="entry name" value="HTH_TETR_2"/>
    <property type="match status" value="1"/>
</dbReference>
<keyword evidence="5" id="KW-1185">Reference proteome</keyword>
<dbReference type="InterPro" id="IPR050624">
    <property type="entry name" value="HTH-type_Tx_Regulator"/>
</dbReference>
<organism evidence="4 5">
    <name type="scientific">Enterococcus canis</name>
    <dbReference type="NCBI Taxonomy" id="214095"/>
    <lineage>
        <taxon>Bacteria</taxon>
        <taxon>Bacillati</taxon>
        <taxon>Bacillota</taxon>
        <taxon>Bacilli</taxon>
        <taxon>Lactobacillales</taxon>
        <taxon>Enterococcaceae</taxon>
        <taxon>Enterococcus</taxon>
    </lineage>
</organism>
<evidence type="ECO:0000313" key="4">
    <source>
        <dbReference type="EMBL" id="OJG19593.1"/>
    </source>
</evidence>
<dbReference type="InterPro" id="IPR001647">
    <property type="entry name" value="HTH_TetR"/>
</dbReference>
<dbReference type="GO" id="GO:0003677">
    <property type="term" value="F:DNA binding"/>
    <property type="evidence" value="ECO:0007669"/>
    <property type="project" value="UniProtKB-UniRule"/>
</dbReference>
<proteinExistence type="predicted"/>
<feature type="domain" description="HTH tetR-type" evidence="3">
    <location>
        <begin position="10"/>
        <end position="70"/>
    </location>
</feature>
<dbReference type="SUPFAM" id="SSF46689">
    <property type="entry name" value="Homeodomain-like"/>
    <property type="match status" value="1"/>
</dbReference>
<dbReference type="STRING" id="214095.RU97_GL001164"/>
<evidence type="ECO:0000259" key="3">
    <source>
        <dbReference type="PROSITE" id="PS50977"/>
    </source>
</evidence>
<protein>
    <recommendedName>
        <fullName evidence="3">HTH tetR-type domain-containing protein</fullName>
    </recommendedName>
</protein>
<evidence type="ECO:0000313" key="5">
    <source>
        <dbReference type="Proteomes" id="UP000181884"/>
    </source>
</evidence>
<dbReference type="AlphaFoldDB" id="A0A1L8RIN3"/>
<accession>A0A1L8RIN3</accession>
<comment type="caution">
    <text evidence="4">The sequence shown here is derived from an EMBL/GenBank/DDBJ whole genome shotgun (WGS) entry which is preliminary data.</text>
</comment>
<dbReference type="InterPro" id="IPR039532">
    <property type="entry name" value="TetR_C_Firmicutes"/>
</dbReference>
<dbReference type="PANTHER" id="PTHR43479">
    <property type="entry name" value="ACREF/ENVCD OPERON REPRESSOR-RELATED"/>
    <property type="match status" value="1"/>
</dbReference>
<sequence>MMAEQNFKKNQTKKKIYQALIKLSKIKFIRDVTVSELCRTASINRSTFYLHYQDIDDLILELRERNIYFFIESVKDKKLYPSSIDLSGNQTVFIDYKDLVEAIKHAENEKEVVMMLLGKHGDPHFATELKNAIRELLSYFLQDYYPQLKSKFPDVPEDYLSIILFDTSAEIILYWMEKGMEESPEKISEIISSARIVGPLSLL</sequence>
<dbReference type="Gene3D" id="1.10.357.10">
    <property type="entry name" value="Tetracycline Repressor, domain 2"/>
    <property type="match status" value="1"/>
</dbReference>
<reference evidence="4 5" key="1">
    <citation type="submission" date="2014-12" db="EMBL/GenBank/DDBJ databases">
        <title>Draft genome sequences of 29 type strains of Enterococci.</title>
        <authorList>
            <person name="Zhong Z."/>
            <person name="Sun Z."/>
            <person name="Liu W."/>
            <person name="Zhang W."/>
            <person name="Zhang H."/>
        </authorList>
    </citation>
    <scope>NUCLEOTIDE SEQUENCE [LARGE SCALE GENOMIC DNA]</scope>
    <source>
        <strain evidence="4 5">DSM 17029</strain>
    </source>
</reference>
<dbReference type="PANTHER" id="PTHR43479:SF11">
    <property type="entry name" value="ACREF_ENVCD OPERON REPRESSOR-RELATED"/>
    <property type="match status" value="1"/>
</dbReference>
<dbReference type="Pfam" id="PF14278">
    <property type="entry name" value="TetR_C_8"/>
    <property type="match status" value="1"/>
</dbReference>
<dbReference type="Proteomes" id="UP000181884">
    <property type="component" value="Unassembled WGS sequence"/>
</dbReference>
<dbReference type="EMBL" id="JXKH01000002">
    <property type="protein sequence ID" value="OJG19593.1"/>
    <property type="molecule type" value="Genomic_DNA"/>
</dbReference>
<dbReference type="InterPro" id="IPR009057">
    <property type="entry name" value="Homeodomain-like_sf"/>
</dbReference>
<evidence type="ECO:0000256" key="2">
    <source>
        <dbReference type="PROSITE-ProRule" id="PRU00335"/>
    </source>
</evidence>
<keyword evidence="1 2" id="KW-0238">DNA-binding</keyword>
<name>A0A1L8RIN3_9ENTE</name>
<dbReference type="RefSeq" id="WP_249023758.1">
    <property type="nucleotide sequence ID" value="NZ_JXKH01000002.1"/>
</dbReference>
<gene>
    <name evidence="4" type="ORF">RU97_GL001164</name>
</gene>